<feature type="compositionally biased region" description="Basic and acidic residues" evidence="3">
    <location>
        <begin position="468"/>
        <end position="495"/>
    </location>
</feature>
<organism evidence="5">
    <name type="scientific">Scylla olivacea</name>
    <name type="common">Orange mud crab</name>
    <name type="synonym">Cancer olivacea</name>
    <dbReference type="NCBI Taxonomy" id="85551"/>
    <lineage>
        <taxon>Eukaryota</taxon>
        <taxon>Metazoa</taxon>
        <taxon>Ecdysozoa</taxon>
        <taxon>Arthropoda</taxon>
        <taxon>Crustacea</taxon>
        <taxon>Multicrustacea</taxon>
        <taxon>Malacostraca</taxon>
        <taxon>Eumalacostraca</taxon>
        <taxon>Eucarida</taxon>
        <taxon>Decapoda</taxon>
        <taxon>Pleocyemata</taxon>
        <taxon>Brachyura</taxon>
        <taxon>Eubrachyura</taxon>
        <taxon>Portunoidea</taxon>
        <taxon>Portunidae</taxon>
        <taxon>Portuninae</taxon>
        <taxon>Scylla</taxon>
    </lineage>
</organism>
<reference evidence="5" key="1">
    <citation type="submission" date="2015-09" db="EMBL/GenBank/DDBJ databases">
        <title>Scylla olivacea transcriptome.</title>
        <authorList>
            <person name="Ikhwanuddin M."/>
        </authorList>
    </citation>
    <scope>NUCLEOTIDE SEQUENCE</scope>
</reference>
<sequence length="717" mass="81962">MSLAKHFIKTEEDKPRNPSPEMLLGSRASQEPREKAEVRLHSFHRCGSLKVNFWSLSGEVLHRFQLKLYFAQYGAIVKLFLRPDGLQGSVQYREGADLYAAAGKVLAVAGSRRVAFVQDFLPRVFLGGLSPRVTETEVRAAVAPFGKVAKFERRMKKGRPAGFCLLTFFTEEEVLKMLQQRRVEVRGRQVTVRMEGERKEPNQIYDHYGPEWCEGRTMLLYGFGDPDSLTEHDVAQEMSKYGTVTHVQFVFKDGRRRPRCFVDFEDQGSVKIALAVGSCCVQGQIVGFMEVTRLLLDRVTGRPKVKVTEDPLDDDLEVPRVKEFDITAEEKEQALRRALSLVGTVCNAFLPEEKASFVQQTTLLALAAPGWDNKEQVAAKRKREDSPSSNSSKLPRIEKHINSDEEMDEEEHADEESSEASLGEDQRKKLCVENSGKQKERERALTTKGKRKASLSEDQCKRYSFERYGEESEDEGRISMKRKKDEKEGQKEEKHPSKKVCVENYEAVRDIMMQLSWRCLQQRSLRGSQLRVMLTEHRQSLLQPRPAQDTLPPPAVPEACLDEYMPDEKCRVYIQELPEDVQRRDVMKHFAKFGDVLRLYLTHGRKGFVEYEFPDDAKDALKKKRHVISGKEIRVLRSHKGRPQVFVGNLPPTATREDVTEALSVFGKVFDVKMIEGKNFAFATLRNDAAVTRAETLGNVVMHGRRLFVNNAHHNKH</sequence>
<evidence type="ECO:0000313" key="5">
    <source>
        <dbReference type="EMBL" id="JAI59836.1"/>
    </source>
</evidence>
<keyword evidence="1 2" id="KW-0694">RNA-binding</keyword>
<dbReference type="EMBL" id="GDRN01093708">
    <property type="protein sequence ID" value="JAI59836.1"/>
    <property type="molecule type" value="Transcribed_RNA"/>
</dbReference>
<feature type="domain" description="RRM" evidence="4">
    <location>
        <begin position="570"/>
        <end position="640"/>
    </location>
</feature>
<proteinExistence type="predicted"/>
<dbReference type="Pfam" id="PF00076">
    <property type="entry name" value="RRM_1"/>
    <property type="match status" value="4"/>
</dbReference>
<feature type="region of interest" description="Disordered" evidence="3">
    <location>
        <begin position="468"/>
        <end position="496"/>
    </location>
</feature>
<name>A0A0P4W7X6_SCYOL</name>
<dbReference type="SUPFAM" id="SSF54928">
    <property type="entry name" value="RNA-binding domain, RBD"/>
    <property type="match status" value="3"/>
</dbReference>
<feature type="compositionally biased region" description="Acidic residues" evidence="3">
    <location>
        <begin position="404"/>
        <end position="418"/>
    </location>
</feature>
<feature type="domain" description="RRM" evidence="4">
    <location>
        <begin position="122"/>
        <end position="197"/>
    </location>
</feature>
<feature type="compositionally biased region" description="Basic and acidic residues" evidence="3">
    <location>
        <begin position="424"/>
        <end position="445"/>
    </location>
</feature>
<dbReference type="InterPro" id="IPR035979">
    <property type="entry name" value="RBD_domain_sf"/>
</dbReference>
<dbReference type="InterPro" id="IPR012677">
    <property type="entry name" value="Nucleotide-bd_a/b_plait_sf"/>
</dbReference>
<dbReference type="Gene3D" id="3.30.70.330">
    <property type="match status" value="4"/>
</dbReference>
<feature type="domain" description="RRM" evidence="4">
    <location>
        <begin position="216"/>
        <end position="301"/>
    </location>
</feature>
<protein>
    <recommendedName>
        <fullName evidence="4">RRM domain-containing protein</fullName>
    </recommendedName>
</protein>
<feature type="region of interest" description="Disordered" evidence="3">
    <location>
        <begin position="376"/>
        <end position="453"/>
    </location>
</feature>
<dbReference type="CDD" id="cd00590">
    <property type="entry name" value="RRM_SF"/>
    <property type="match status" value="4"/>
</dbReference>
<dbReference type="GO" id="GO:0003723">
    <property type="term" value="F:RNA binding"/>
    <property type="evidence" value="ECO:0007669"/>
    <property type="project" value="UniProtKB-UniRule"/>
</dbReference>
<dbReference type="InterPro" id="IPR000504">
    <property type="entry name" value="RRM_dom"/>
</dbReference>
<dbReference type="PANTHER" id="PTHR15241">
    <property type="entry name" value="TRANSFORMER-2-RELATED"/>
    <property type="match status" value="1"/>
</dbReference>
<evidence type="ECO:0000259" key="4">
    <source>
        <dbReference type="PROSITE" id="PS50102"/>
    </source>
</evidence>
<dbReference type="PANTHER" id="PTHR15241:SF304">
    <property type="entry name" value="RRM DOMAIN-CONTAINING PROTEIN"/>
    <property type="match status" value="1"/>
</dbReference>
<evidence type="ECO:0000256" key="2">
    <source>
        <dbReference type="PROSITE-ProRule" id="PRU00176"/>
    </source>
</evidence>
<accession>A0A0P4W7X6</accession>
<evidence type="ECO:0000256" key="3">
    <source>
        <dbReference type="SAM" id="MobiDB-lite"/>
    </source>
</evidence>
<feature type="region of interest" description="Disordered" evidence="3">
    <location>
        <begin position="1"/>
        <end position="31"/>
    </location>
</feature>
<feature type="domain" description="RRM" evidence="4">
    <location>
        <begin position="643"/>
        <end position="714"/>
    </location>
</feature>
<evidence type="ECO:0000256" key="1">
    <source>
        <dbReference type="ARBA" id="ARBA00022884"/>
    </source>
</evidence>
<dbReference type="PROSITE" id="PS50102">
    <property type="entry name" value="RRM"/>
    <property type="match status" value="4"/>
</dbReference>
<feature type="compositionally biased region" description="Basic and acidic residues" evidence="3">
    <location>
        <begin position="376"/>
        <end position="386"/>
    </location>
</feature>
<dbReference type="SMART" id="SM00360">
    <property type="entry name" value="RRM"/>
    <property type="match status" value="4"/>
</dbReference>
<dbReference type="AlphaFoldDB" id="A0A0P4W7X6"/>